<keyword evidence="1" id="KW-0812">Transmembrane</keyword>
<evidence type="ECO:0000313" key="2">
    <source>
        <dbReference type="EMBL" id="VDN19999.1"/>
    </source>
</evidence>
<protein>
    <submittedName>
        <fullName evidence="4">ABC transmembrane type-1 domain-containing protein</fullName>
    </submittedName>
</protein>
<dbReference type="Proteomes" id="UP000271098">
    <property type="component" value="Unassembled WGS sequence"/>
</dbReference>
<reference evidence="2 3" key="2">
    <citation type="submission" date="2018-11" db="EMBL/GenBank/DDBJ databases">
        <authorList>
            <consortium name="Pathogen Informatics"/>
        </authorList>
    </citation>
    <scope>NUCLEOTIDE SEQUENCE [LARGE SCALE GENOMIC DNA]</scope>
</reference>
<accession>A0A183DTY7</accession>
<feature type="transmembrane region" description="Helical" evidence="1">
    <location>
        <begin position="12"/>
        <end position="30"/>
    </location>
</feature>
<evidence type="ECO:0000313" key="4">
    <source>
        <dbReference type="WBParaSite" id="GPUH_0001219201-mRNA-1"/>
    </source>
</evidence>
<keyword evidence="3" id="KW-1185">Reference proteome</keyword>
<sequence>MASAVRKSNAAQFVVGIVALFTALLVRDWYRLHGVKLTRALKVLLNVANILRSFPSAETDIFRNLEGFTVFDTYETSEREKETSARSSKNK</sequence>
<dbReference type="OrthoDB" id="5876658at2759"/>
<dbReference type="EMBL" id="UYRT01079104">
    <property type="protein sequence ID" value="VDN19999.1"/>
    <property type="molecule type" value="Genomic_DNA"/>
</dbReference>
<dbReference type="WBParaSite" id="GPUH_0001219201-mRNA-1">
    <property type="protein sequence ID" value="GPUH_0001219201-mRNA-1"/>
    <property type="gene ID" value="GPUH_0001219201"/>
</dbReference>
<keyword evidence="1" id="KW-1133">Transmembrane helix</keyword>
<reference evidence="4" key="1">
    <citation type="submission" date="2016-06" db="UniProtKB">
        <authorList>
            <consortium name="WormBaseParasite"/>
        </authorList>
    </citation>
    <scope>IDENTIFICATION</scope>
</reference>
<proteinExistence type="predicted"/>
<gene>
    <name evidence="2" type="ORF">GPUH_LOCUS12178</name>
</gene>
<dbReference type="AlphaFoldDB" id="A0A183DTY7"/>
<evidence type="ECO:0000313" key="3">
    <source>
        <dbReference type="Proteomes" id="UP000271098"/>
    </source>
</evidence>
<name>A0A183DTY7_9BILA</name>
<keyword evidence="1" id="KW-0472">Membrane</keyword>
<organism evidence="4">
    <name type="scientific">Gongylonema pulchrum</name>
    <dbReference type="NCBI Taxonomy" id="637853"/>
    <lineage>
        <taxon>Eukaryota</taxon>
        <taxon>Metazoa</taxon>
        <taxon>Ecdysozoa</taxon>
        <taxon>Nematoda</taxon>
        <taxon>Chromadorea</taxon>
        <taxon>Rhabditida</taxon>
        <taxon>Spirurina</taxon>
        <taxon>Spiruromorpha</taxon>
        <taxon>Spiruroidea</taxon>
        <taxon>Gongylonematidae</taxon>
        <taxon>Gongylonema</taxon>
    </lineage>
</organism>
<evidence type="ECO:0000256" key="1">
    <source>
        <dbReference type="SAM" id="Phobius"/>
    </source>
</evidence>